<comment type="caution">
    <text evidence="1">The sequence shown here is derived from an EMBL/GenBank/DDBJ whole genome shotgun (WGS) entry which is preliminary data.</text>
</comment>
<name>A0AA88JF40_FICCA</name>
<dbReference type="AlphaFoldDB" id="A0AA88JF40"/>
<evidence type="ECO:0000313" key="2">
    <source>
        <dbReference type="Proteomes" id="UP001187192"/>
    </source>
</evidence>
<sequence>MLWLVNGKLWGMADVRLCAPLSGEPPDLEKCGIYRRQENSSKDRLNVVKESCIGNGCPER</sequence>
<accession>A0AA88JF40</accession>
<gene>
    <name evidence="1" type="ORF">TIFTF001_038713</name>
</gene>
<organism evidence="1 2">
    <name type="scientific">Ficus carica</name>
    <name type="common">Common fig</name>
    <dbReference type="NCBI Taxonomy" id="3494"/>
    <lineage>
        <taxon>Eukaryota</taxon>
        <taxon>Viridiplantae</taxon>
        <taxon>Streptophyta</taxon>
        <taxon>Embryophyta</taxon>
        <taxon>Tracheophyta</taxon>
        <taxon>Spermatophyta</taxon>
        <taxon>Magnoliopsida</taxon>
        <taxon>eudicotyledons</taxon>
        <taxon>Gunneridae</taxon>
        <taxon>Pentapetalae</taxon>
        <taxon>rosids</taxon>
        <taxon>fabids</taxon>
        <taxon>Rosales</taxon>
        <taxon>Moraceae</taxon>
        <taxon>Ficeae</taxon>
        <taxon>Ficus</taxon>
    </lineage>
</organism>
<dbReference type="EMBL" id="BTGU01000903">
    <property type="protein sequence ID" value="GMN69666.1"/>
    <property type="molecule type" value="Genomic_DNA"/>
</dbReference>
<proteinExistence type="predicted"/>
<evidence type="ECO:0000313" key="1">
    <source>
        <dbReference type="EMBL" id="GMN69666.1"/>
    </source>
</evidence>
<keyword evidence="2" id="KW-1185">Reference proteome</keyword>
<reference evidence="1" key="1">
    <citation type="submission" date="2023-07" db="EMBL/GenBank/DDBJ databases">
        <title>draft genome sequence of fig (Ficus carica).</title>
        <authorList>
            <person name="Takahashi T."/>
            <person name="Nishimura K."/>
        </authorList>
    </citation>
    <scope>NUCLEOTIDE SEQUENCE</scope>
</reference>
<dbReference type="Proteomes" id="UP001187192">
    <property type="component" value="Unassembled WGS sequence"/>
</dbReference>
<protein>
    <submittedName>
        <fullName evidence="1">Uncharacterized protein</fullName>
    </submittedName>
</protein>